<feature type="region of interest" description="Disordered" evidence="2">
    <location>
        <begin position="135"/>
        <end position="203"/>
    </location>
</feature>
<reference evidence="5" key="1">
    <citation type="journal article" date="2006" name="PLoS Biol.">
        <title>Macronuclear genome sequence of the ciliate Tetrahymena thermophila, a model eukaryote.</title>
        <authorList>
            <person name="Eisen J.A."/>
            <person name="Coyne R.S."/>
            <person name="Wu M."/>
            <person name="Wu D."/>
            <person name="Thiagarajan M."/>
            <person name="Wortman J.R."/>
            <person name="Badger J.H."/>
            <person name="Ren Q."/>
            <person name="Amedeo P."/>
            <person name="Jones K.M."/>
            <person name="Tallon L.J."/>
            <person name="Delcher A.L."/>
            <person name="Salzberg S.L."/>
            <person name="Silva J.C."/>
            <person name="Haas B.J."/>
            <person name="Majoros W.H."/>
            <person name="Farzad M."/>
            <person name="Carlton J.M."/>
            <person name="Smith R.K. Jr."/>
            <person name="Garg J."/>
            <person name="Pearlman R.E."/>
            <person name="Karrer K.M."/>
            <person name="Sun L."/>
            <person name="Manning G."/>
            <person name="Elde N.C."/>
            <person name="Turkewitz A.P."/>
            <person name="Asai D.J."/>
            <person name="Wilkes D.E."/>
            <person name="Wang Y."/>
            <person name="Cai H."/>
            <person name="Collins K."/>
            <person name="Stewart B.A."/>
            <person name="Lee S.R."/>
            <person name="Wilamowska K."/>
            <person name="Weinberg Z."/>
            <person name="Ruzzo W.L."/>
            <person name="Wloga D."/>
            <person name="Gaertig J."/>
            <person name="Frankel J."/>
            <person name="Tsao C.-C."/>
            <person name="Gorovsky M.A."/>
            <person name="Keeling P.J."/>
            <person name="Waller R.F."/>
            <person name="Patron N.J."/>
            <person name="Cherry J.M."/>
            <person name="Stover N.A."/>
            <person name="Krieger C.J."/>
            <person name="del Toro C."/>
            <person name="Ryder H.F."/>
            <person name="Williamson S.C."/>
            <person name="Barbeau R.A."/>
            <person name="Hamilton E.P."/>
            <person name="Orias E."/>
        </authorList>
    </citation>
    <scope>NUCLEOTIDE SEQUENCE [LARGE SCALE GENOMIC DNA]</scope>
    <source>
        <strain evidence="5">SB210</strain>
    </source>
</reference>
<name>I7LXY5_TETTS</name>
<dbReference type="RefSeq" id="XP_001027236.2">
    <property type="nucleotide sequence ID" value="XM_001027236.2"/>
</dbReference>
<keyword evidence="1" id="KW-0175">Coiled coil</keyword>
<evidence type="ECO:0000313" key="5">
    <source>
        <dbReference type="Proteomes" id="UP000009168"/>
    </source>
</evidence>
<protein>
    <submittedName>
        <fullName evidence="4">Kinesin motor domain protein</fullName>
    </submittedName>
</protein>
<dbReference type="Pfam" id="PF19016">
    <property type="entry name" value="DUF5745"/>
    <property type="match status" value="1"/>
</dbReference>
<dbReference type="KEGG" id="tet:TTHERM_00841200"/>
<dbReference type="EMBL" id="GG662249">
    <property type="protein sequence ID" value="EAS06994.2"/>
    <property type="molecule type" value="Genomic_DNA"/>
</dbReference>
<sequence>MSDQNNQGSENMDQIYDNELNQETKNIVYNCQEIMTNIELDLPIQSIDDLYQEAIYIEMFKKMFPFMKKKVEQIEDSNASTGKKLQMLINGLSNDVLTMDLTHIQGQAIADKDPRHLLNFLQIILELSKLYVMKRDPNQDPNNDEQNHPEAIQDDEDHGKLDEEEDEGIYQNNEEQDEENVDPNLQNNNIQDQNVKHRLNKNPSFKNLIQSDKKEIENDIYSHPNQRVITNDPNIKQAFYDKDQNNYQNQYDEDIYDNEQNQDIQKIQELIHLYRSGALTPDDPKLQELQQLLAKNGITLGQIINYEDQNNQVLFENQNKAGNAINQTINHTRNKLQNMKKFKNLITDPTDQKVRGGSKKYQNYLKSYKKEYEKKMQRKQSSNNIDPRKEERKKRLSEHEDKMLQKEYQDEQLSLYYQMRDKKVQYLRNIHKIIFELEKKKIIDEQNEYKETKEKLEMEAKNRLISIENKYKDRILMLKEALEQQRRDRHIEEVAQRQELSRQERELKQIKRKQIEDLKDLWRSEREKFDLITKDDRKLESEILQLYKKY</sequence>
<dbReference type="STRING" id="312017.I7LXY5"/>
<feature type="region of interest" description="Disordered" evidence="2">
    <location>
        <begin position="373"/>
        <end position="402"/>
    </location>
</feature>
<organism evidence="4 5">
    <name type="scientific">Tetrahymena thermophila (strain SB210)</name>
    <dbReference type="NCBI Taxonomy" id="312017"/>
    <lineage>
        <taxon>Eukaryota</taxon>
        <taxon>Sar</taxon>
        <taxon>Alveolata</taxon>
        <taxon>Ciliophora</taxon>
        <taxon>Intramacronucleata</taxon>
        <taxon>Oligohymenophorea</taxon>
        <taxon>Hymenostomatida</taxon>
        <taxon>Tetrahymenina</taxon>
        <taxon>Tetrahymenidae</taxon>
        <taxon>Tetrahymena</taxon>
    </lineage>
</organism>
<dbReference type="OrthoDB" id="308328at2759"/>
<evidence type="ECO:0000259" key="3">
    <source>
        <dbReference type="Pfam" id="PF19016"/>
    </source>
</evidence>
<keyword evidence="5" id="KW-1185">Reference proteome</keyword>
<feature type="compositionally biased region" description="Acidic residues" evidence="2">
    <location>
        <begin position="152"/>
        <end position="181"/>
    </location>
</feature>
<dbReference type="GeneID" id="7839177"/>
<proteinExistence type="predicted"/>
<dbReference type="InterPro" id="IPR044039">
    <property type="entry name" value="DUF5745"/>
</dbReference>
<evidence type="ECO:0000256" key="1">
    <source>
        <dbReference type="SAM" id="Coils"/>
    </source>
</evidence>
<dbReference type="Proteomes" id="UP000009168">
    <property type="component" value="Unassembled WGS sequence"/>
</dbReference>
<evidence type="ECO:0000313" key="4">
    <source>
        <dbReference type="EMBL" id="EAS06994.2"/>
    </source>
</evidence>
<accession>I7LXY5</accession>
<dbReference type="eggNOG" id="KOG0242">
    <property type="taxonomic scope" value="Eukaryota"/>
</dbReference>
<feature type="domain" description="DUF5745" evidence="3">
    <location>
        <begin position="83"/>
        <end position="126"/>
    </location>
</feature>
<dbReference type="InParanoid" id="I7LXY5"/>
<evidence type="ECO:0000256" key="2">
    <source>
        <dbReference type="SAM" id="MobiDB-lite"/>
    </source>
</evidence>
<feature type="coiled-coil region" evidence="1">
    <location>
        <begin position="435"/>
        <end position="513"/>
    </location>
</feature>
<gene>
    <name evidence="4" type="ORF">TTHERM_00841200</name>
</gene>
<dbReference type="AlphaFoldDB" id="I7LXY5"/>